<evidence type="ECO:0000313" key="7">
    <source>
        <dbReference type="EMBL" id="MZP29494.1"/>
    </source>
</evidence>
<protein>
    <recommendedName>
        <fullName evidence="6">O-antigen ligase-related domain-containing protein</fullName>
    </recommendedName>
</protein>
<dbReference type="PANTHER" id="PTHR37422">
    <property type="entry name" value="TEICHURONIC ACID BIOSYNTHESIS PROTEIN TUAE"/>
    <property type="match status" value="1"/>
</dbReference>
<keyword evidence="3 5" id="KW-1133">Transmembrane helix</keyword>
<dbReference type="EMBL" id="WXEY01000005">
    <property type="protein sequence ID" value="MZP29494.1"/>
    <property type="molecule type" value="Genomic_DNA"/>
</dbReference>
<dbReference type="PANTHER" id="PTHR37422:SF13">
    <property type="entry name" value="LIPOPOLYSACCHARIDE BIOSYNTHESIS PROTEIN PA4999-RELATED"/>
    <property type="match status" value="1"/>
</dbReference>
<comment type="caution">
    <text evidence="7">The sequence shown here is derived from an EMBL/GenBank/DDBJ whole genome shotgun (WGS) entry which is preliminary data.</text>
</comment>
<comment type="subcellular location">
    <subcellularLocation>
        <location evidence="1">Membrane</location>
        <topology evidence="1">Multi-pass membrane protein</topology>
    </subcellularLocation>
</comment>
<reference evidence="7 8" key="1">
    <citation type="submission" date="2020-01" db="EMBL/GenBank/DDBJ databases">
        <title>Whole-genome sequence of Heliobacterium undosum DSM 13378.</title>
        <authorList>
            <person name="Kyndt J.A."/>
            <person name="Meyer T.E."/>
        </authorList>
    </citation>
    <scope>NUCLEOTIDE SEQUENCE [LARGE SCALE GENOMIC DNA]</scope>
    <source>
        <strain evidence="7 8">DSM 13378</strain>
    </source>
</reference>
<organism evidence="7 8">
    <name type="scientific">Heliomicrobium undosum</name>
    <dbReference type="NCBI Taxonomy" id="121734"/>
    <lineage>
        <taxon>Bacteria</taxon>
        <taxon>Bacillati</taxon>
        <taxon>Bacillota</taxon>
        <taxon>Clostridia</taxon>
        <taxon>Eubacteriales</taxon>
        <taxon>Heliobacteriaceae</taxon>
        <taxon>Heliomicrobium</taxon>
    </lineage>
</organism>
<feature type="transmembrane region" description="Helical" evidence="5">
    <location>
        <begin position="140"/>
        <end position="167"/>
    </location>
</feature>
<name>A0A845L3S0_9FIRM</name>
<evidence type="ECO:0000256" key="5">
    <source>
        <dbReference type="SAM" id="Phobius"/>
    </source>
</evidence>
<dbReference type="GO" id="GO:0016020">
    <property type="term" value="C:membrane"/>
    <property type="evidence" value="ECO:0007669"/>
    <property type="project" value="UniProtKB-SubCell"/>
</dbReference>
<dbReference type="InterPro" id="IPR051533">
    <property type="entry name" value="WaaL-like"/>
</dbReference>
<evidence type="ECO:0000256" key="4">
    <source>
        <dbReference type="ARBA" id="ARBA00023136"/>
    </source>
</evidence>
<evidence type="ECO:0000256" key="1">
    <source>
        <dbReference type="ARBA" id="ARBA00004141"/>
    </source>
</evidence>
<feature type="transmembrane region" description="Helical" evidence="5">
    <location>
        <begin position="446"/>
        <end position="479"/>
    </location>
</feature>
<feature type="transmembrane region" description="Helical" evidence="5">
    <location>
        <begin position="486"/>
        <end position="505"/>
    </location>
</feature>
<feature type="transmembrane region" description="Helical" evidence="5">
    <location>
        <begin position="368"/>
        <end position="391"/>
    </location>
</feature>
<keyword evidence="2 5" id="KW-0812">Transmembrane</keyword>
<dbReference type="InterPro" id="IPR007016">
    <property type="entry name" value="O-antigen_ligase-rel_domated"/>
</dbReference>
<sequence length="656" mass="71829">MNSLNTIQTVQRIIVNSLAGRMALFLFGWLQRLEPLWLSSRFHALLEGAISAAGKGLLARFFSGDPAARLDSRLVSSRLFLFLSRPVYKVSALRLAFVDRIESVANGSILVDILRHLACPEGWQLDGLSRAGLAFLGGLFFAYAALGALTLKSGLTLTLLILLLMLWSRSTATVREIWAESLPGRLFHSLLPEELVQRDDQRPVAPPLIGLSALIMYLMLLILGAGLAFLSIKLQNPLVLALPAVLVAPTLIVLRPEFGLYGLIGYAVIDWVMRLKPTPITNIWDDLLLALLAAALIGHWLVKRDFRWRIHPTFFALTAFISLMLFLFLIDAAYPRIIIPIDGLRVIVQHMLWFYIAVQLVRSPRQAALLLILFTLVGTAIAAVGVYQFIAKVPMPEHWVDQAELGSIATRAFSIVGSPNILGSILVLTTPIALGLAYRGNAWQRIFYLACAGMMGASMLFSFSRGAWLALAAVIILFGVLQDRRLIALLIIGVILLPIASPSVADRISYLLSPEYLHKSAQDGRLERWDLALEKVEQSPLIGVGLGRYGGAAAEHNKDLLPHRTLYTDNYYMKTAAETGLLGLFAFIALMVAALRTAIGAAVHAPSSRRALATGVACGLFGVVLHNAVENVFEVPLMVASFWLCASLLWGCQEAT</sequence>
<feature type="transmembrane region" description="Helical" evidence="5">
    <location>
        <begin position="208"/>
        <end position="232"/>
    </location>
</feature>
<dbReference type="RefSeq" id="WP_161257030.1">
    <property type="nucleotide sequence ID" value="NZ_WXEY01000005.1"/>
</dbReference>
<keyword evidence="4 5" id="KW-0472">Membrane</keyword>
<feature type="transmembrane region" description="Helical" evidence="5">
    <location>
        <begin position="412"/>
        <end position="434"/>
    </location>
</feature>
<feature type="transmembrane region" description="Helical" evidence="5">
    <location>
        <begin position="314"/>
        <end position="334"/>
    </location>
</feature>
<dbReference type="Proteomes" id="UP000463470">
    <property type="component" value="Unassembled WGS sequence"/>
</dbReference>
<keyword evidence="8" id="KW-1185">Reference proteome</keyword>
<feature type="domain" description="O-antigen ligase-related" evidence="6">
    <location>
        <begin position="454"/>
        <end position="588"/>
    </location>
</feature>
<gene>
    <name evidence="7" type="ORF">GTO91_07215</name>
</gene>
<dbReference type="OrthoDB" id="9806320at2"/>
<evidence type="ECO:0000259" key="6">
    <source>
        <dbReference type="Pfam" id="PF04932"/>
    </source>
</evidence>
<evidence type="ECO:0000256" key="2">
    <source>
        <dbReference type="ARBA" id="ARBA00022692"/>
    </source>
</evidence>
<proteinExistence type="predicted"/>
<accession>A0A845L3S0</accession>
<evidence type="ECO:0000313" key="8">
    <source>
        <dbReference type="Proteomes" id="UP000463470"/>
    </source>
</evidence>
<feature type="transmembrane region" description="Helical" evidence="5">
    <location>
        <begin position="12"/>
        <end position="30"/>
    </location>
</feature>
<dbReference type="Pfam" id="PF04932">
    <property type="entry name" value="Wzy_C"/>
    <property type="match status" value="1"/>
</dbReference>
<feature type="transmembrane region" description="Helical" evidence="5">
    <location>
        <begin position="580"/>
        <end position="599"/>
    </location>
</feature>
<dbReference type="AlphaFoldDB" id="A0A845L3S0"/>
<feature type="transmembrane region" description="Helical" evidence="5">
    <location>
        <begin position="283"/>
        <end position="302"/>
    </location>
</feature>
<evidence type="ECO:0000256" key="3">
    <source>
        <dbReference type="ARBA" id="ARBA00022989"/>
    </source>
</evidence>
<feature type="transmembrane region" description="Helical" evidence="5">
    <location>
        <begin position="635"/>
        <end position="652"/>
    </location>
</feature>